<feature type="compositionally biased region" description="Low complexity" evidence="1">
    <location>
        <begin position="343"/>
        <end position="381"/>
    </location>
</feature>
<dbReference type="KEGG" id="halx:M0R89_19175"/>
<accession>A0A8U0HZW9</accession>
<evidence type="ECO:0000256" key="1">
    <source>
        <dbReference type="SAM" id="MobiDB-lite"/>
    </source>
</evidence>
<keyword evidence="5" id="KW-1185">Reference proteome</keyword>
<evidence type="ECO:0000313" key="5">
    <source>
        <dbReference type="Proteomes" id="UP000830729"/>
    </source>
</evidence>
<keyword evidence="2" id="KW-0812">Transmembrane</keyword>
<feature type="transmembrane region" description="Helical" evidence="2">
    <location>
        <begin position="42"/>
        <end position="64"/>
    </location>
</feature>
<protein>
    <submittedName>
        <fullName evidence="4">DUF1616 domain-containing protein</fullName>
    </submittedName>
</protein>
<keyword evidence="2" id="KW-0472">Membrane</keyword>
<dbReference type="Pfam" id="PF07760">
    <property type="entry name" value="DUF1616"/>
    <property type="match status" value="1"/>
</dbReference>
<keyword evidence="2" id="KW-1133">Transmembrane helix</keyword>
<sequence length="394" mass="41057">MSRRPEFARRVGRLPLDLAAVAALDAVAAAALFVPAVRTTPIRVVVGLPFLLVLPGYALVAALFPENRFALSTDRTGGGAPGDPGVFLRHELDGIERLGLSVGASIVVVASIALGLDRSAVGLGTTSLVLSVGAFTLGVALLAVRRRERLPEDERFGRALGARLGSVRGELLSPDTRADAALNVVMAVSLLLAAGGTAYALTAGSGGEGDTELYLLSENEDGELVADSYPNTVAEARRSPLVVGLQNNEGEPTKYTVVAELHRVAGPPNATRIVAERELARYGVRVAPGESWQTRHVPRVQMRGDRLRLVYLLYRGTPPSDPSVRNADREVHLWLNGTAAASGTTTAASGATTAGNGTTTAGNGTAATRDGTAVTGDGTTAPNRDGFDRLGRWS</sequence>
<feature type="region of interest" description="Disordered" evidence="1">
    <location>
        <begin position="343"/>
        <end position="394"/>
    </location>
</feature>
<evidence type="ECO:0000256" key="2">
    <source>
        <dbReference type="SAM" id="Phobius"/>
    </source>
</evidence>
<organism evidence="4 5">
    <name type="scientific">Halorussus limi</name>
    <dbReference type="NCBI Taxonomy" id="2938695"/>
    <lineage>
        <taxon>Archaea</taxon>
        <taxon>Methanobacteriati</taxon>
        <taxon>Methanobacteriota</taxon>
        <taxon>Stenosarchaea group</taxon>
        <taxon>Halobacteria</taxon>
        <taxon>Halobacteriales</taxon>
        <taxon>Haladaptataceae</taxon>
        <taxon>Halorussus</taxon>
    </lineage>
</organism>
<feature type="transmembrane region" description="Helical" evidence="2">
    <location>
        <begin position="12"/>
        <end position="36"/>
    </location>
</feature>
<dbReference type="InterPro" id="IPR011674">
    <property type="entry name" value="DUF1616"/>
</dbReference>
<reference evidence="4 5" key="1">
    <citation type="submission" date="2022-04" db="EMBL/GenBank/DDBJ databases">
        <title>Diverse halophilic archaea isolated from saline environments.</title>
        <authorList>
            <person name="Cui H.-L."/>
        </authorList>
    </citation>
    <scope>NUCLEOTIDE SEQUENCE [LARGE SCALE GENOMIC DNA]</scope>
    <source>
        <strain evidence="4 5">XZYJT49</strain>
        <plasmid evidence="4 5">unnamed1</plasmid>
    </source>
</reference>
<dbReference type="EMBL" id="CP096660">
    <property type="protein sequence ID" value="UPV76655.1"/>
    <property type="molecule type" value="Genomic_DNA"/>
</dbReference>
<feature type="transmembrane region" description="Helical" evidence="2">
    <location>
        <begin position="98"/>
        <end position="116"/>
    </location>
</feature>
<dbReference type="GeneID" id="72187368"/>
<feature type="transmembrane region" description="Helical" evidence="2">
    <location>
        <begin position="122"/>
        <end position="144"/>
    </location>
</feature>
<evidence type="ECO:0000313" key="4">
    <source>
        <dbReference type="EMBL" id="UPV76655.1"/>
    </source>
</evidence>
<keyword evidence="4" id="KW-0614">Plasmid</keyword>
<dbReference type="AlphaFoldDB" id="A0A8U0HZW9"/>
<feature type="domain" description="DUF1616" evidence="3">
    <location>
        <begin position="23"/>
        <end position="336"/>
    </location>
</feature>
<dbReference type="Proteomes" id="UP000830729">
    <property type="component" value="Plasmid unnamed1"/>
</dbReference>
<dbReference type="RefSeq" id="WP_248652688.1">
    <property type="nucleotide sequence ID" value="NZ_CP096660.1"/>
</dbReference>
<geneLocation type="plasmid" evidence="4 5">
    <name>unnamed1</name>
</geneLocation>
<evidence type="ECO:0000259" key="3">
    <source>
        <dbReference type="Pfam" id="PF07760"/>
    </source>
</evidence>
<feature type="compositionally biased region" description="Basic and acidic residues" evidence="1">
    <location>
        <begin position="385"/>
        <end position="394"/>
    </location>
</feature>
<name>A0A8U0HZW9_9EURY</name>
<proteinExistence type="predicted"/>
<gene>
    <name evidence="4" type="ORF">M0R89_19175</name>
</gene>